<protein>
    <recommendedName>
        <fullName evidence="3">PiggyBac transposable element-derived protein domain-containing protein</fullName>
    </recommendedName>
</protein>
<evidence type="ECO:0000256" key="1">
    <source>
        <dbReference type="SAM" id="MobiDB-lite"/>
    </source>
</evidence>
<feature type="signal peptide" evidence="2">
    <location>
        <begin position="1"/>
        <end position="24"/>
    </location>
</feature>
<sequence>MCSPATIGLLQLSVLFLLADTDRAWKVRPVVETMQRTFLAGYNVPPVFAFDEAVIPSRSRFNVMRQFPKDKPHKWGTKLYMTCCTDTAYCLWLEVYCGTDQHTSELGGESPTKFSADPNSGPAAVVRNLHEVLPAPQAGAFHAVVTDRFSTSVQLALQLLSRNVYTVGTIQTNKQGFPPVIKAEYENRPPHIPRGTTRMAVAKCCPPLTALLWWDRKPVHLLCAGGSKVLQSCTMMRDYQRWMGGVDIHDQLRLQRYSLQMAVVFRKNYKTIFLGLVDMAIVNAYIVYREAQKQRGEPPPDYAKFLRVLQAQMLELTPADFTDAMMSPGPPAQGERMRAVPTEHKLTEFPDWHDGNKRVYLCDRWNNGQNRLRPLVGRDIQMRGLGKKRRRASDAEEEEDAAEEQEDMAEEQEDAAENVESAEDDAGEDATQEM</sequence>
<dbReference type="EnsemblProtists" id="Phyra81232">
    <property type="protein sequence ID" value="Phyra81232"/>
    <property type="gene ID" value="Phyra81232"/>
</dbReference>
<dbReference type="PANTHER" id="PTHR46599">
    <property type="entry name" value="PIGGYBAC TRANSPOSABLE ELEMENT-DERIVED PROTEIN 4"/>
    <property type="match status" value="1"/>
</dbReference>
<evidence type="ECO:0000313" key="4">
    <source>
        <dbReference type="EnsemblProtists" id="Phyra81232"/>
    </source>
</evidence>
<dbReference type="EMBL" id="DS566054">
    <property type="status" value="NOT_ANNOTATED_CDS"/>
    <property type="molecule type" value="Genomic_DNA"/>
</dbReference>
<dbReference type="InterPro" id="IPR029526">
    <property type="entry name" value="PGBD"/>
</dbReference>
<name>H3GV94_PHYRM</name>
<dbReference type="InParanoid" id="H3GV94"/>
<proteinExistence type="predicted"/>
<accession>H3GV94</accession>
<evidence type="ECO:0000313" key="5">
    <source>
        <dbReference type="Proteomes" id="UP000005238"/>
    </source>
</evidence>
<feature type="chain" id="PRO_5003587777" description="PiggyBac transposable element-derived protein domain-containing protein" evidence="2">
    <location>
        <begin position="25"/>
        <end position="434"/>
    </location>
</feature>
<keyword evidence="5" id="KW-1185">Reference proteome</keyword>
<organism evidence="4 5">
    <name type="scientific">Phytophthora ramorum</name>
    <name type="common">Sudden oak death agent</name>
    <dbReference type="NCBI Taxonomy" id="164328"/>
    <lineage>
        <taxon>Eukaryota</taxon>
        <taxon>Sar</taxon>
        <taxon>Stramenopiles</taxon>
        <taxon>Oomycota</taxon>
        <taxon>Peronosporomycetes</taxon>
        <taxon>Peronosporales</taxon>
        <taxon>Peronosporaceae</taxon>
        <taxon>Phytophthora</taxon>
    </lineage>
</organism>
<evidence type="ECO:0000256" key="2">
    <source>
        <dbReference type="SAM" id="SignalP"/>
    </source>
</evidence>
<feature type="domain" description="PiggyBac transposable element-derived protein" evidence="3">
    <location>
        <begin position="21"/>
        <end position="285"/>
    </location>
</feature>
<keyword evidence="2" id="KW-0732">Signal</keyword>
<dbReference type="Pfam" id="PF13843">
    <property type="entry name" value="DDE_Tnp_1_7"/>
    <property type="match status" value="1"/>
</dbReference>
<feature type="compositionally biased region" description="Acidic residues" evidence="1">
    <location>
        <begin position="395"/>
        <end position="434"/>
    </location>
</feature>
<dbReference type="Proteomes" id="UP000005238">
    <property type="component" value="Unassembled WGS sequence"/>
</dbReference>
<dbReference type="PANTHER" id="PTHR46599:SF3">
    <property type="entry name" value="PIGGYBAC TRANSPOSABLE ELEMENT-DERIVED PROTEIN 4"/>
    <property type="match status" value="1"/>
</dbReference>
<evidence type="ECO:0000259" key="3">
    <source>
        <dbReference type="Pfam" id="PF13843"/>
    </source>
</evidence>
<dbReference type="HOGENOM" id="CLU_013012_0_0_1"/>
<dbReference type="OMA" id="EVRWIQH"/>
<feature type="region of interest" description="Disordered" evidence="1">
    <location>
        <begin position="384"/>
        <end position="434"/>
    </location>
</feature>
<reference evidence="4" key="2">
    <citation type="submission" date="2015-06" db="UniProtKB">
        <authorList>
            <consortium name="EnsemblProtists"/>
        </authorList>
    </citation>
    <scope>IDENTIFICATION</scope>
    <source>
        <strain evidence="4">Pr102</strain>
    </source>
</reference>
<dbReference type="eggNOG" id="ENOG502RZUB">
    <property type="taxonomic scope" value="Eukaryota"/>
</dbReference>
<dbReference type="AlphaFoldDB" id="H3GV94"/>
<reference evidence="5" key="1">
    <citation type="journal article" date="2006" name="Science">
        <title>Phytophthora genome sequences uncover evolutionary origins and mechanisms of pathogenesis.</title>
        <authorList>
            <person name="Tyler B.M."/>
            <person name="Tripathy S."/>
            <person name="Zhang X."/>
            <person name="Dehal P."/>
            <person name="Jiang R.H."/>
            <person name="Aerts A."/>
            <person name="Arredondo F.D."/>
            <person name="Baxter L."/>
            <person name="Bensasson D."/>
            <person name="Beynon J.L."/>
            <person name="Chapman J."/>
            <person name="Damasceno C.M."/>
            <person name="Dorrance A.E."/>
            <person name="Dou D."/>
            <person name="Dickerman A.W."/>
            <person name="Dubchak I.L."/>
            <person name="Garbelotto M."/>
            <person name="Gijzen M."/>
            <person name="Gordon S.G."/>
            <person name="Govers F."/>
            <person name="Grunwald N.J."/>
            <person name="Huang W."/>
            <person name="Ivors K.L."/>
            <person name="Jones R.W."/>
            <person name="Kamoun S."/>
            <person name="Krampis K."/>
            <person name="Lamour K.H."/>
            <person name="Lee M.K."/>
            <person name="McDonald W.H."/>
            <person name="Medina M."/>
            <person name="Meijer H.J."/>
            <person name="Nordberg E.K."/>
            <person name="Maclean D.J."/>
            <person name="Ospina-Giraldo M.D."/>
            <person name="Morris P.F."/>
            <person name="Phuntumart V."/>
            <person name="Putnam N.H."/>
            <person name="Rash S."/>
            <person name="Rose J.K."/>
            <person name="Sakihama Y."/>
            <person name="Salamov A.A."/>
            <person name="Savidor A."/>
            <person name="Scheuring C.F."/>
            <person name="Smith B.M."/>
            <person name="Sobral B.W."/>
            <person name="Terry A."/>
            <person name="Torto-Alalibo T.A."/>
            <person name="Win J."/>
            <person name="Xu Z."/>
            <person name="Zhang H."/>
            <person name="Grigoriev I.V."/>
            <person name="Rokhsar D.S."/>
            <person name="Boore J.L."/>
        </authorList>
    </citation>
    <scope>NUCLEOTIDE SEQUENCE [LARGE SCALE GENOMIC DNA]</scope>
    <source>
        <strain evidence="5">Pr102</strain>
    </source>
</reference>